<reference evidence="2 3" key="1">
    <citation type="journal article" date="2011" name="J. Bacteriol.">
        <title>Genome sequence of the halotolerant marine bacterium Myxococcus fulvus HW-1.</title>
        <authorList>
            <person name="Li Z.F."/>
            <person name="Li X."/>
            <person name="Liu H."/>
            <person name="Liu X."/>
            <person name="Han K."/>
            <person name="Wu Z.H."/>
            <person name="Hu W."/>
            <person name="Li F.F."/>
            <person name="Li Y.Z."/>
        </authorList>
    </citation>
    <scope>NUCLEOTIDE SEQUENCE [LARGE SCALE GENOMIC DNA]</scope>
    <source>
        <strain evidence="3">ATCC BAA-855 / HW-1</strain>
    </source>
</reference>
<sequence length="270" mass="28891">MKLLGRDIPARELIARIEERLRTRGLPTSEEVELPPEGVEPRVEPLTFNLHALEENADATRALPLHTHRGGLGQAVLLAKWAFRKSCQVFINEALGRQRVFNGHVRDSYAQLSAEVLRLRREVEELRARQVSGVAGAAAQQERAPRREPGVEPLALKPPAPLEAAATAPAGDTVLPKPRDARPSARPRPAASPASTEVASPQASGTQAAKARAKPPARTEAPAAVVGAPAPGQPARTKKAAAPVPAQSQPGNAPRRSTSGQKKRRNKKSR</sequence>
<evidence type="ECO:0000313" key="2">
    <source>
        <dbReference type="EMBL" id="AEI68781.1"/>
    </source>
</evidence>
<protein>
    <submittedName>
        <fullName evidence="2">Uncharacterized protein</fullName>
    </submittedName>
</protein>
<proteinExistence type="predicted"/>
<dbReference type="Proteomes" id="UP000000488">
    <property type="component" value="Chromosome"/>
</dbReference>
<feature type="compositionally biased region" description="Low complexity" evidence="1">
    <location>
        <begin position="130"/>
        <end position="142"/>
    </location>
</feature>
<feature type="region of interest" description="Disordered" evidence="1">
    <location>
        <begin position="130"/>
        <end position="270"/>
    </location>
</feature>
<dbReference type="AlphaFoldDB" id="F8CHU8"/>
<evidence type="ECO:0000256" key="1">
    <source>
        <dbReference type="SAM" id="MobiDB-lite"/>
    </source>
</evidence>
<feature type="compositionally biased region" description="Polar residues" evidence="1">
    <location>
        <begin position="197"/>
        <end position="207"/>
    </location>
</feature>
<feature type="compositionally biased region" description="Basic residues" evidence="1">
    <location>
        <begin position="261"/>
        <end position="270"/>
    </location>
</feature>
<dbReference type="EMBL" id="CP002830">
    <property type="protein sequence ID" value="AEI68781.1"/>
    <property type="molecule type" value="Genomic_DNA"/>
</dbReference>
<name>F8CHU8_MYXFH</name>
<organism evidence="2 3">
    <name type="scientific">Myxococcus fulvus (strain ATCC BAA-855 / HW-1)</name>
    <dbReference type="NCBI Taxonomy" id="483219"/>
    <lineage>
        <taxon>Bacteria</taxon>
        <taxon>Pseudomonadati</taxon>
        <taxon>Myxococcota</taxon>
        <taxon>Myxococcia</taxon>
        <taxon>Myxococcales</taxon>
        <taxon>Cystobacterineae</taxon>
        <taxon>Myxococcaceae</taxon>
        <taxon>Myxococcus</taxon>
    </lineage>
</organism>
<dbReference type="KEGG" id="mfu:LILAB_34500"/>
<feature type="compositionally biased region" description="Polar residues" evidence="1">
    <location>
        <begin position="246"/>
        <end position="260"/>
    </location>
</feature>
<dbReference type="STRING" id="483219.LILAB_34500"/>
<feature type="compositionally biased region" description="Low complexity" evidence="1">
    <location>
        <begin position="208"/>
        <end position="235"/>
    </location>
</feature>
<dbReference type="HOGENOM" id="CLU_086642_0_0_7"/>
<evidence type="ECO:0000313" key="3">
    <source>
        <dbReference type="Proteomes" id="UP000000488"/>
    </source>
</evidence>
<accession>F8CHU8</accession>
<gene>
    <name evidence="2" type="ordered locus">LILAB_34500</name>
</gene>